<name>A0A916Z9C4_9SPHN</name>
<evidence type="ECO:0000259" key="1">
    <source>
        <dbReference type="Pfam" id="PF22653"/>
    </source>
</evidence>
<dbReference type="EMBL" id="BMIP01000011">
    <property type="protein sequence ID" value="GGD82326.1"/>
    <property type="molecule type" value="Genomic_DNA"/>
</dbReference>
<protein>
    <recommendedName>
        <fullName evidence="1">DUF7007 domain-containing protein</fullName>
    </recommendedName>
</protein>
<accession>A0A916Z9C4</accession>
<feature type="domain" description="DUF7007" evidence="1">
    <location>
        <begin position="9"/>
        <end position="127"/>
    </location>
</feature>
<dbReference type="OrthoDB" id="5124200at2"/>
<dbReference type="AlphaFoldDB" id="A0A916Z9C4"/>
<reference evidence="2" key="1">
    <citation type="journal article" date="2014" name="Int. J. Syst. Evol. Microbiol.">
        <title>Complete genome sequence of Corynebacterium casei LMG S-19264T (=DSM 44701T), isolated from a smear-ripened cheese.</title>
        <authorList>
            <consortium name="US DOE Joint Genome Institute (JGI-PGF)"/>
            <person name="Walter F."/>
            <person name="Albersmeier A."/>
            <person name="Kalinowski J."/>
            <person name="Ruckert C."/>
        </authorList>
    </citation>
    <scope>NUCLEOTIDE SEQUENCE</scope>
    <source>
        <strain evidence="2">CGMCC 1.15360</strain>
    </source>
</reference>
<dbReference type="Pfam" id="PF22653">
    <property type="entry name" value="DUF7007"/>
    <property type="match status" value="1"/>
</dbReference>
<dbReference type="InterPro" id="IPR054276">
    <property type="entry name" value="DUF7007"/>
</dbReference>
<dbReference type="Proteomes" id="UP000612349">
    <property type="component" value="Unassembled WGS sequence"/>
</dbReference>
<keyword evidence="3" id="KW-1185">Reference proteome</keyword>
<reference evidence="2" key="2">
    <citation type="submission" date="2020-09" db="EMBL/GenBank/DDBJ databases">
        <authorList>
            <person name="Sun Q."/>
            <person name="Zhou Y."/>
        </authorList>
    </citation>
    <scope>NUCLEOTIDE SEQUENCE</scope>
    <source>
        <strain evidence="2">CGMCC 1.15360</strain>
    </source>
</reference>
<organism evidence="2 3">
    <name type="scientific">Croceicoccus mobilis</name>
    <dbReference type="NCBI Taxonomy" id="1703339"/>
    <lineage>
        <taxon>Bacteria</taxon>
        <taxon>Pseudomonadati</taxon>
        <taxon>Pseudomonadota</taxon>
        <taxon>Alphaproteobacteria</taxon>
        <taxon>Sphingomonadales</taxon>
        <taxon>Erythrobacteraceae</taxon>
        <taxon>Croceicoccus</taxon>
    </lineage>
</organism>
<comment type="caution">
    <text evidence="2">The sequence shown here is derived from an EMBL/GenBank/DDBJ whole genome shotgun (WGS) entry which is preliminary data.</text>
</comment>
<proteinExistence type="predicted"/>
<sequence length="211" mass="23361">MSTYLPSPRPDDTIWGSIQQAEQIIPGVWSVSTSSHGGFILSDQRQAAMPEALSLPGPSYEEDCDWALPVLAFEQEFRSAPGTLKGWIELAHDTARCWHPDRYGQFTGVPVEENQSHILRDRNAYKAAIGKLEVTSAWGSWASWVPEGKTGVVAHQIDSVNHLARPTHTGQAVYALVDAEAYKTRSSVCILDDLPHEIIETPEDMRPKQIA</sequence>
<gene>
    <name evidence="2" type="ORF">GCM10010990_35440</name>
</gene>
<evidence type="ECO:0000313" key="2">
    <source>
        <dbReference type="EMBL" id="GGD82326.1"/>
    </source>
</evidence>
<dbReference type="RefSeq" id="WP_082922035.1">
    <property type="nucleotide sequence ID" value="NZ_BMIP01000011.1"/>
</dbReference>
<evidence type="ECO:0000313" key="3">
    <source>
        <dbReference type="Proteomes" id="UP000612349"/>
    </source>
</evidence>